<dbReference type="Pfam" id="PF22041">
    <property type="entry name" value="GST_C_7"/>
    <property type="match status" value="1"/>
</dbReference>
<dbReference type="PROSITE" id="PS50404">
    <property type="entry name" value="GST_NTER"/>
    <property type="match status" value="1"/>
</dbReference>
<evidence type="ECO:0000313" key="3">
    <source>
        <dbReference type="Proteomes" id="UP001050691"/>
    </source>
</evidence>
<organism evidence="2 3">
    <name type="scientific">Clathrus columnatus</name>
    <dbReference type="NCBI Taxonomy" id="1419009"/>
    <lineage>
        <taxon>Eukaryota</taxon>
        <taxon>Fungi</taxon>
        <taxon>Dikarya</taxon>
        <taxon>Basidiomycota</taxon>
        <taxon>Agaricomycotina</taxon>
        <taxon>Agaricomycetes</taxon>
        <taxon>Phallomycetidae</taxon>
        <taxon>Phallales</taxon>
        <taxon>Clathraceae</taxon>
        <taxon>Clathrus</taxon>
    </lineage>
</organism>
<proteinExistence type="predicted"/>
<dbReference type="AlphaFoldDB" id="A0AAV5A052"/>
<dbReference type="EMBL" id="BPWL01000001">
    <property type="protein sequence ID" value="GJJ06401.1"/>
    <property type="molecule type" value="Genomic_DNA"/>
</dbReference>
<evidence type="ECO:0000259" key="1">
    <source>
        <dbReference type="PROSITE" id="PS50404"/>
    </source>
</evidence>
<protein>
    <recommendedName>
        <fullName evidence="1">GST N-terminal domain-containing protein</fullName>
    </recommendedName>
</protein>
<dbReference type="InterPro" id="IPR036282">
    <property type="entry name" value="Glutathione-S-Trfase_C_sf"/>
</dbReference>
<dbReference type="InterPro" id="IPR004045">
    <property type="entry name" value="Glutathione_S-Trfase_N"/>
</dbReference>
<dbReference type="Gene3D" id="3.40.30.10">
    <property type="entry name" value="Glutaredoxin"/>
    <property type="match status" value="1"/>
</dbReference>
<dbReference type="Proteomes" id="UP001050691">
    <property type="component" value="Unassembled WGS sequence"/>
</dbReference>
<reference evidence="2" key="1">
    <citation type="submission" date="2021-10" db="EMBL/GenBank/DDBJ databases">
        <title>De novo Genome Assembly of Clathrus columnatus (Basidiomycota, Fungi) Using Illumina and Nanopore Sequence Data.</title>
        <authorList>
            <person name="Ogiso-Tanaka E."/>
            <person name="Itagaki H."/>
            <person name="Hosoya T."/>
            <person name="Hosaka K."/>
        </authorList>
    </citation>
    <scope>NUCLEOTIDE SEQUENCE</scope>
    <source>
        <strain evidence="2">MO-923</strain>
    </source>
</reference>
<keyword evidence="3" id="KW-1185">Reference proteome</keyword>
<gene>
    <name evidence="2" type="ORF">Clacol_000592</name>
</gene>
<feature type="domain" description="GST N-terminal" evidence="1">
    <location>
        <begin position="1"/>
        <end position="75"/>
    </location>
</feature>
<name>A0AAV5A052_9AGAM</name>
<accession>A0AAV5A052</accession>
<comment type="caution">
    <text evidence="2">The sequence shown here is derived from an EMBL/GenBank/DDBJ whole genome shotgun (WGS) entry which is preliminary data.</text>
</comment>
<dbReference type="SUPFAM" id="SSF47616">
    <property type="entry name" value="GST C-terminal domain-like"/>
    <property type="match status" value="1"/>
</dbReference>
<dbReference type="Gene3D" id="1.20.1050.10">
    <property type="match status" value="1"/>
</dbReference>
<dbReference type="InterPro" id="IPR054416">
    <property type="entry name" value="GST_UstS-like_C"/>
</dbReference>
<sequence>MGLNYKGLSFKTRWTTLSGIREVYEEAGIPPTPHPVENVFYSVPALLDTSVTPTLAISQSFNIEKYLDEKFPNNPLWSVAPPNANSEDTKQILAYLEGISQYLQGTKDPRFKTLFTLVIPEVPKILQEVDIPYFRETRTRWYNKPFDAIAPKNKNQALDEVKDVFDKLAKFMDEYREKPFDPKDPLDHPWVLGDVVSWADFALAGMFKWVELSNSEIWEEIKTWNNGRWVRLMGETAQWI</sequence>
<evidence type="ECO:0000313" key="2">
    <source>
        <dbReference type="EMBL" id="GJJ06401.1"/>
    </source>
</evidence>